<dbReference type="Pfam" id="PF05494">
    <property type="entry name" value="MlaC"/>
    <property type="match status" value="1"/>
</dbReference>
<evidence type="ECO:0000313" key="2">
    <source>
        <dbReference type="Proteomes" id="UP000597507"/>
    </source>
</evidence>
<dbReference type="InterPro" id="IPR008869">
    <property type="entry name" value="MlaC/ttg2D"/>
</dbReference>
<name>A0A8J3EAM5_9PROT</name>
<evidence type="ECO:0000313" key="1">
    <source>
        <dbReference type="EMBL" id="GGG16662.1"/>
    </source>
</evidence>
<keyword evidence="2" id="KW-1185">Reference proteome</keyword>
<dbReference type="PANTHER" id="PTHR36573">
    <property type="entry name" value="INTERMEMBRANE PHOSPHOLIPID TRANSPORT SYSTEM BINDING PROTEIN MLAC"/>
    <property type="match status" value="1"/>
</dbReference>
<dbReference type="InterPro" id="IPR006311">
    <property type="entry name" value="TAT_signal"/>
</dbReference>
<reference evidence="1 2" key="1">
    <citation type="journal article" date="2014" name="Int. J. Syst. Evol. Microbiol.">
        <title>Complete genome sequence of Corynebacterium casei LMG S-19264T (=DSM 44701T), isolated from a smear-ripened cheese.</title>
        <authorList>
            <consortium name="US DOE Joint Genome Institute (JGI-PGF)"/>
            <person name="Walter F."/>
            <person name="Albersmeier A."/>
            <person name="Kalinowski J."/>
            <person name="Ruckert C."/>
        </authorList>
    </citation>
    <scope>NUCLEOTIDE SEQUENCE [LARGE SCALE GENOMIC DNA]</scope>
    <source>
        <strain evidence="1 2">CGMCC 1.16330</strain>
    </source>
</reference>
<comment type="caution">
    <text evidence="1">The sequence shown here is derived from an EMBL/GenBank/DDBJ whole genome shotgun (WGS) entry which is preliminary data.</text>
</comment>
<accession>A0A8J3EAM5</accession>
<dbReference type="AlphaFoldDB" id="A0A8J3EAM5"/>
<dbReference type="EMBL" id="BMKS01000001">
    <property type="protein sequence ID" value="GGG16662.1"/>
    <property type="molecule type" value="Genomic_DNA"/>
</dbReference>
<sequence>MMPGVPPAGSAARSARRALLLSVGAAGGFALLAALPLGSGRAQAMDIGRAAAFIEQTGNQLVAAINDPRLNLQQRRERVANILRRAVDIEGVGRFILGRYVHQASPAELAEYLRLFEQVIIRNLSARFGEYQGVRFTLGRSQQLAGDDVLVTTVIQRPSTPPFTLDWRVSEVGGQPKVVDVIAEGTSLRLTTRSEYSAVIQRNRGSIPALLEAMRNQIQELAVREASGGGR</sequence>
<dbReference type="RefSeq" id="WP_229677718.1">
    <property type="nucleotide sequence ID" value="NZ_BMKS01000001.1"/>
</dbReference>
<organism evidence="1 2">
    <name type="scientific">Caldovatus sediminis</name>
    <dbReference type="NCBI Taxonomy" id="2041189"/>
    <lineage>
        <taxon>Bacteria</taxon>
        <taxon>Pseudomonadati</taxon>
        <taxon>Pseudomonadota</taxon>
        <taxon>Alphaproteobacteria</taxon>
        <taxon>Acetobacterales</taxon>
        <taxon>Roseomonadaceae</taxon>
        <taxon>Caldovatus</taxon>
    </lineage>
</organism>
<protein>
    <submittedName>
        <fullName evidence="1">ABC transporter</fullName>
    </submittedName>
</protein>
<gene>
    <name evidence="1" type="ORF">GCM10010964_01220</name>
</gene>
<dbReference type="Gene3D" id="3.10.450.710">
    <property type="entry name" value="Tgt2/MlaC"/>
    <property type="match status" value="1"/>
</dbReference>
<dbReference type="PROSITE" id="PS51318">
    <property type="entry name" value="TAT"/>
    <property type="match status" value="1"/>
</dbReference>
<dbReference type="Proteomes" id="UP000597507">
    <property type="component" value="Unassembled WGS sequence"/>
</dbReference>
<dbReference type="InterPro" id="IPR042245">
    <property type="entry name" value="Tgt2/MlaC_sf"/>
</dbReference>
<dbReference type="PANTHER" id="PTHR36573:SF1">
    <property type="entry name" value="INTERMEMBRANE PHOSPHOLIPID TRANSPORT SYSTEM BINDING PROTEIN MLAC"/>
    <property type="match status" value="1"/>
</dbReference>
<proteinExistence type="predicted"/>